<evidence type="ECO:0000313" key="1">
    <source>
        <dbReference type="EMBL" id="EGV44083.1"/>
    </source>
</evidence>
<organism evidence="1 2">
    <name type="scientific">Bizionia argentinensis JUB59</name>
    <dbReference type="NCBI Taxonomy" id="1046627"/>
    <lineage>
        <taxon>Bacteria</taxon>
        <taxon>Pseudomonadati</taxon>
        <taxon>Bacteroidota</taxon>
        <taxon>Flavobacteriia</taxon>
        <taxon>Flavobacteriales</taxon>
        <taxon>Flavobacteriaceae</taxon>
        <taxon>Bizionia</taxon>
    </lineage>
</organism>
<dbReference type="GO" id="GO:0003700">
    <property type="term" value="F:DNA-binding transcription factor activity"/>
    <property type="evidence" value="ECO:0007669"/>
    <property type="project" value="InterPro"/>
</dbReference>
<dbReference type="NCBIfam" id="TIGR02937">
    <property type="entry name" value="sigma70-ECF"/>
    <property type="match status" value="1"/>
</dbReference>
<dbReference type="Proteomes" id="UP000003730">
    <property type="component" value="Unassembled WGS sequence"/>
</dbReference>
<sequence length="191" mass="22428">MESVQENITVEDLKEGSDLLFKRIYEDNRDKFINFARKYRLSEDDTIDVYQDAYIIFYNNVMQGKVEVFTSSISTYLFSIGKYLIFDKMKKNNKTINPDFDLSLIRERDTLVDASFDLDQDELTTEQVLLKKHFSTLGKKCQELLTLFYYRGYTIKDIILASDYTSENVVKSAKSRCMKTLKERINSNSND</sequence>
<dbReference type="AlphaFoldDB" id="G2EBG2"/>
<dbReference type="InterPro" id="IPR013325">
    <property type="entry name" value="RNA_pol_sigma_r2"/>
</dbReference>
<dbReference type="SUPFAM" id="SSF88946">
    <property type="entry name" value="Sigma2 domain of RNA polymerase sigma factors"/>
    <property type="match status" value="1"/>
</dbReference>
<evidence type="ECO:0000313" key="2">
    <source>
        <dbReference type="Proteomes" id="UP000003730"/>
    </source>
</evidence>
<gene>
    <name evidence="1" type="ORF">BZARG_841</name>
</gene>
<dbReference type="Gene3D" id="1.10.1740.10">
    <property type="match status" value="1"/>
</dbReference>
<dbReference type="RefSeq" id="WP_008635825.1">
    <property type="nucleotide sequence ID" value="NZ_AFXZ01000012.1"/>
</dbReference>
<comment type="caution">
    <text evidence="1">The sequence shown here is derived from an EMBL/GenBank/DDBJ whole genome shotgun (WGS) entry which is preliminary data.</text>
</comment>
<dbReference type="eggNOG" id="COG1595">
    <property type="taxonomic scope" value="Bacteria"/>
</dbReference>
<dbReference type="OrthoDB" id="1099849at2"/>
<dbReference type="InterPro" id="IPR036388">
    <property type="entry name" value="WH-like_DNA-bd_sf"/>
</dbReference>
<accession>G2EBG2</accession>
<dbReference type="SUPFAM" id="SSF88659">
    <property type="entry name" value="Sigma3 and sigma4 domains of RNA polymerase sigma factors"/>
    <property type="match status" value="1"/>
</dbReference>
<dbReference type="InterPro" id="IPR014284">
    <property type="entry name" value="RNA_pol_sigma-70_dom"/>
</dbReference>
<dbReference type="Gene3D" id="1.10.10.10">
    <property type="entry name" value="Winged helix-like DNA-binding domain superfamily/Winged helix DNA-binding domain"/>
    <property type="match status" value="1"/>
</dbReference>
<reference evidence="1 2" key="1">
    <citation type="journal article" date="2008" name="Int. J. Syst. Evol. Microbiol.">
        <title>Bizionia argentinensis sp. nov., isolated from surface marine water in Antarctica.</title>
        <authorList>
            <person name="Bercovich A."/>
            <person name="Vazquez S.C."/>
            <person name="Yankilevich P."/>
            <person name="Coria S.H."/>
            <person name="Foti M."/>
            <person name="Hernandez E."/>
            <person name="Vidal A."/>
            <person name="Ruberto L."/>
            <person name="Melo C."/>
            <person name="Marenssi S."/>
            <person name="Criscuolo M."/>
            <person name="Memoli M."/>
            <person name="Arguelles M."/>
            <person name="Mac Cormack W.P."/>
        </authorList>
    </citation>
    <scope>NUCLEOTIDE SEQUENCE [LARGE SCALE GENOMIC DNA]</scope>
    <source>
        <strain evidence="1 2">JUB59</strain>
    </source>
</reference>
<proteinExistence type="predicted"/>
<dbReference type="GO" id="GO:0006352">
    <property type="term" value="P:DNA-templated transcription initiation"/>
    <property type="evidence" value="ECO:0007669"/>
    <property type="project" value="InterPro"/>
</dbReference>
<keyword evidence="2" id="KW-1185">Reference proteome</keyword>
<dbReference type="InterPro" id="IPR013324">
    <property type="entry name" value="RNA_pol_sigma_r3/r4-like"/>
</dbReference>
<dbReference type="EMBL" id="AFXZ01000012">
    <property type="protein sequence ID" value="EGV44083.1"/>
    <property type="molecule type" value="Genomic_DNA"/>
</dbReference>
<dbReference type="STRING" id="1046627.BZARG_841"/>
<name>G2EBG2_9FLAO</name>
<protein>
    <submittedName>
        <fullName evidence="1">Sigma-70 family RNA polymerase sigma factor</fullName>
    </submittedName>
</protein>